<protein>
    <submittedName>
        <fullName evidence="2">Uncharacterized protein</fullName>
    </submittedName>
</protein>
<sequence>MFTFTRASPPARRLPTASPGSIPLYSPGGAPGPQPDARCQEAPTSSPPQAGGSVQAWTPPNPCPHWWGDSSCFLKALTWPAASWWVGPPFPHVPGPPPLHRSTGLPVRRYFHLSRQAGCASALTSLQVPEWEYARSFFRLRRFWRFVRPDRPPCLSGRVCTSSDGPPDRGYLTQAAAPTACLVV</sequence>
<evidence type="ECO:0000313" key="2">
    <source>
        <dbReference type="EMBL" id="KAJ1207281.1"/>
    </source>
</evidence>
<evidence type="ECO:0000313" key="3">
    <source>
        <dbReference type="Proteomes" id="UP001066276"/>
    </source>
</evidence>
<dbReference type="AlphaFoldDB" id="A0AAV7W3G9"/>
<gene>
    <name evidence="2" type="ORF">NDU88_002672</name>
</gene>
<proteinExistence type="predicted"/>
<evidence type="ECO:0000256" key="1">
    <source>
        <dbReference type="SAM" id="MobiDB-lite"/>
    </source>
</evidence>
<feature type="region of interest" description="Disordered" evidence="1">
    <location>
        <begin position="1"/>
        <end position="57"/>
    </location>
</feature>
<comment type="caution">
    <text evidence="2">The sequence shown here is derived from an EMBL/GenBank/DDBJ whole genome shotgun (WGS) entry which is preliminary data.</text>
</comment>
<accession>A0AAV7W3G9</accession>
<organism evidence="2 3">
    <name type="scientific">Pleurodeles waltl</name>
    <name type="common">Iberian ribbed newt</name>
    <dbReference type="NCBI Taxonomy" id="8319"/>
    <lineage>
        <taxon>Eukaryota</taxon>
        <taxon>Metazoa</taxon>
        <taxon>Chordata</taxon>
        <taxon>Craniata</taxon>
        <taxon>Vertebrata</taxon>
        <taxon>Euteleostomi</taxon>
        <taxon>Amphibia</taxon>
        <taxon>Batrachia</taxon>
        <taxon>Caudata</taxon>
        <taxon>Salamandroidea</taxon>
        <taxon>Salamandridae</taxon>
        <taxon>Pleurodelinae</taxon>
        <taxon>Pleurodeles</taxon>
    </lineage>
</organism>
<reference evidence="2" key="1">
    <citation type="journal article" date="2022" name="bioRxiv">
        <title>Sequencing and chromosome-scale assembly of the giantPleurodeles waltlgenome.</title>
        <authorList>
            <person name="Brown T."/>
            <person name="Elewa A."/>
            <person name="Iarovenko S."/>
            <person name="Subramanian E."/>
            <person name="Araus A.J."/>
            <person name="Petzold A."/>
            <person name="Susuki M."/>
            <person name="Suzuki K.-i.T."/>
            <person name="Hayashi T."/>
            <person name="Toyoda A."/>
            <person name="Oliveira C."/>
            <person name="Osipova E."/>
            <person name="Leigh N.D."/>
            <person name="Simon A."/>
            <person name="Yun M.H."/>
        </authorList>
    </citation>
    <scope>NUCLEOTIDE SEQUENCE</scope>
    <source>
        <strain evidence="2">20211129_DDA</strain>
        <tissue evidence="2">Liver</tissue>
    </source>
</reference>
<dbReference type="EMBL" id="JANPWB010000002">
    <property type="protein sequence ID" value="KAJ1207281.1"/>
    <property type="molecule type" value="Genomic_DNA"/>
</dbReference>
<keyword evidence="3" id="KW-1185">Reference proteome</keyword>
<name>A0AAV7W3G9_PLEWA</name>
<dbReference type="Proteomes" id="UP001066276">
    <property type="component" value="Chromosome 1_2"/>
</dbReference>